<dbReference type="Pfam" id="PF01637">
    <property type="entry name" value="ATPase_2"/>
    <property type="match status" value="1"/>
</dbReference>
<sequence>MKFYNRTSELNLLSKIEEAAHQSAQMTFVVGRRRIGKTSLLLEAYQKNNCLYFFVAKKNEALLCIEFVEEVKQKLQIPIFGELKTFKALFGFLMEVAKSRHFTLIIDEFQEFNTVNASVFSDMQHLWDSNKKDSKINLLLCGSVYSMMTRIFENAKEPLFGRASQRIHLKAFDVATLKEILKDYHPHYSGEDLLAFYLITGGVAKYVELLVTKQAFTKQSIIAEVIGENSLFLEEGKNVLIEEFGKDYGNYFSIVSLIASGKTSRVAIESIMEMQTGGFLDRLENEYGVVQKVRPILAKPNSRSVKYSISDNFLSFWFRFIYKYRSAVEAGNLDYLKQIIDRDYTTYSGKILEKYFIEERKAEKKYNLIGTYWERNNQNEIDIVAVNDLAKTVLFAEVKRNKNNIDIGKLEEKSAQLLQQFKGYKVSYIGYSLDDV</sequence>
<reference evidence="4" key="1">
    <citation type="submission" date="2016-10" db="EMBL/GenBank/DDBJ databases">
        <authorList>
            <person name="Varghese N."/>
            <person name="Submissions S."/>
        </authorList>
    </citation>
    <scope>NUCLEOTIDE SEQUENCE [LARGE SCALE GENOMIC DNA]</scope>
    <source>
        <strain evidence="4">DSM 15719</strain>
    </source>
</reference>
<dbReference type="Proteomes" id="UP000183658">
    <property type="component" value="Unassembled WGS sequence"/>
</dbReference>
<protein>
    <recommendedName>
        <fullName evidence="5">Archaeal ATPase, fused to C-terminal DUF234 domain</fullName>
    </recommendedName>
</protein>
<evidence type="ECO:0000259" key="1">
    <source>
        <dbReference type="Pfam" id="PF01637"/>
    </source>
</evidence>
<dbReference type="PANTHER" id="PTHR34704">
    <property type="entry name" value="ATPASE"/>
    <property type="match status" value="1"/>
</dbReference>
<dbReference type="OrthoDB" id="9813134at2"/>
<dbReference type="PANTHER" id="PTHR34704:SF1">
    <property type="entry name" value="ATPASE"/>
    <property type="match status" value="1"/>
</dbReference>
<dbReference type="InterPro" id="IPR004256">
    <property type="entry name" value="DUF234"/>
</dbReference>
<dbReference type="SUPFAM" id="SSF52540">
    <property type="entry name" value="P-loop containing nucleoside triphosphate hydrolases"/>
    <property type="match status" value="1"/>
</dbReference>
<keyword evidence="4" id="KW-1185">Reference proteome</keyword>
<accession>A0A1H9S8I3</accession>
<evidence type="ECO:0000313" key="4">
    <source>
        <dbReference type="Proteomes" id="UP000183658"/>
    </source>
</evidence>
<dbReference type="EMBL" id="FOFZ01000052">
    <property type="protein sequence ID" value="SER81310.1"/>
    <property type="molecule type" value="Genomic_DNA"/>
</dbReference>
<gene>
    <name evidence="3" type="ORF">SAMN05444355_1521</name>
</gene>
<dbReference type="RefSeq" id="WP_074724791.1">
    <property type="nucleotide sequence ID" value="NZ_FOFZ01000052.1"/>
</dbReference>
<dbReference type="Pfam" id="PF03008">
    <property type="entry name" value="DUF234"/>
    <property type="match status" value="1"/>
</dbReference>
<feature type="domain" description="DUF234" evidence="2">
    <location>
        <begin position="317"/>
        <end position="402"/>
    </location>
</feature>
<name>A0A1H9S8I3_FLAFI</name>
<evidence type="ECO:0000313" key="3">
    <source>
        <dbReference type="EMBL" id="SER81310.1"/>
    </source>
</evidence>
<evidence type="ECO:0008006" key="5">
    <source>
        <dbReference type="Google" id="ProtNLM"/>
    </source>
</evidence>
<dbReference type="InterPro" id="IPR011579">
    <property type="entry name" value="ATPase_dom"/>
</dbReference>
<dbReference type="InterPro" id="IPR027417">
    <property type="entry name" value="P-loop_NTPase"/>
</dbReference>
<feature type="domain" description="ATPase" evidence="1">
    <location>
        <begin position="3"/>
        <end position="209"/>
    </location>
</feature>
<dbReference type="GO" id="GO:0005524">
    <property type="term" value="F:ATP binding"/>
    <property type="evidence" value="ECO:0007669"/>
    <property type="project" value="InterPro"/>
</dbReference>
<organism evidence="3 4">
    <name type="scientific">Flavobacterium frigoris</name>
    <dbReference type="NCBI Taxonomy" id="229204"/>
    <lineage>
        <taxon>Bacteria</taxon>
        <taxon>Pseudomonadati</taxon>
        <taxon>Bacteroidota</taxon>
        <taxon>Flavobacteriia</taxon>
        <taxon>Flavobacteriales</taxon>
        <taxon>Flavobacteriaceae</taxon>
        <taxon>Flavobacterium</taxon>
    </lineage>
</organism>
<evidence type="ECO:0000259" key="2">
    <source>
        <dbReference type="Pfam" id="PF03008"/>
    </source>
</evidence>
<proteinExistence type="predicted"/>
<dbReference type="Gene3D" id="3.40.50.300">
    <property type="entry name" value="P-loop containing nucleotide triphosphate hydrolases"/>
    <property type="match status" value="1"/>
</dbReference>
<dbReference type="AlphaFoldDB" id="A0A1H9S8I3"/>